<dbReference type="Proteomes" id="UP000549617">
    <property type="component" value="Unassembled WGS sequence"/>
</dbReference>
<evidence type="ECO:0000256" key="1">
    <source>
        <dbReference type="SAM" id="Phobius"/>
    </source>
</evidence>
<protein>
    <recommendedName>
        <fullName evidence="4">DUF2842 domain-containing protein</fullName>
    </recommendedName>
</protein>
<comment type="caution">
    <text evidence="2">The sequence shown here is derived from an EMBL/GenBank/DDBJ whole genome shotgun (WGS) entry which is preliminary data.</text>
</comment>
<evidence type="ECO:0000313" key="2">
    <source>
        <dbReference type="EMBL" id="MBB5685131.1"/>
    </source>
</evidence>
<keyword evidence="3" id="KW-1185">Reference proteome</keyword>
<dbReference type="InterPro" id="IPR021265">
    <property type="entry name" value="DUF2842"/>
</dbReference>
<sequence>MLMITIWCVLAVSLIDALALPILAQAAAYLAAGILWLWLFPMKRLLRWMELGKWRV</sequence>
<accession>A0A7W9EEY0</accession>
<proteinExistence type="predicted"/>
<reference evidence="2 3" key="1">
    <citation type="submission" date="2020-08" db="EMBL/GenBank/DDBJ databases">
        <title>Genomic Encyclopedia of Type Strains, Phase IV (KMG-IV): sequencing the most valuable type-strain genomes for metagenomic binning, comparative biology and taxonomic classification.</title>
        <authorList>
            <person name="Goeker M."/>
        </authorList>
    </citation>
    <scope>NUCLEOTIDE SEQUENCE [LARGE SCALE GENOMIC DNA]</scope>
    <source>
        <strain evidence="2 3">DSM 25079</strain>
    </source>
</reference>
<evidence type="ECO:0000313" key="3">
    <source>
        <dbReference type="Proteomes" id="UP000549617"/>
    </source>
</evidence>
<name>A0A7W9EEY0_9SPHN</name>
<dbReference type="Pfam" id="PF11003">
    <property type="entry name" value="DUF2842"/>
    <property type="match status" value="1"/>
</dbReference>
<organism evidence="2 3">
    <name type="scientific">Sphingobium boeckii</name>
    <dbReference type="NCBI Taxonomy" id="1082345"/>
    <lineage>
        <taxon>Bacteria</taxon>
        <taxon>Pseudomonadati</taxon>
        <taxon>Pseudomonadota</taxon>
        <taxon>Alphaproteobacteria</taxon>
        <taxon>Sphingomonadales</taxon>
        <taxon>Sphingomonadaceae</taxon>
        <taxon>Sphingobium</taxon>
    </lineage>
</organism>
<keyword evidence="1" id="KW-0472">Membrane</keyword>
<feature type="transmembrane region" description="Helical" evidence="1">
    <location>
        <begin position="29"/>
        <end position="46"/>
    </location>
</feature>
<dbReference type="EMBL" id="JACIJC010000002">
    <property type="protein sequence ID" value="MBB5685131.1"/>
    <property type="molecule type" value="Genomic_DNA"/>
</dbReference>
<evidence type="ECO:0008006" key="4">
    <source>
        <dbReference type="Google" id="ProtNLM"/>
    </source>
</evidence>
<dbReference type="AlphaFoldDB" id="A0A7W9EEY0"/>
<keyword evidence="1" id="KW-1133">Transmembrane helix</keyword>
<gene>
    <name evidence="2" type="ORF">FHS49_001139</name>
</gene>
<keyword evidence="1" id="KW-0812">Transmembrane</keyword>